<dbReference type="SUPFAM" id="SSF51197">
    <property type="entry name" value="Clavaminate synthase-like"/>
    <property type="match status" value="1"/>
</dbReference>
<reference evidence="5 6" key="1">
    <citation type="journal article" date="2016" name="Sci. Rep.">
        <title>Peltaster fructicola genome reveals evolution from an invasive phytopathogen to an ectophytic parasite.</title>
        <authorList>
            <person name="Xu C."/>
            <person name="Chen H."/>
            <person name="Gleason M.L."/>
            <person name="Xu J.R."/>
            <person name="Liu H."/>
            <person name="Zhang R."/>
            <person name="Sun G."/>
        </authorList>
    </citation>
    <scope>NUCLEOTIDE SEQUENCE [LARGE SCALE GENOMIC DNA]</scope>
    <source>
        <strain evidence="5 6">LNHT1506</strain>
    </source>
</reference>
<organism evidence="5 6">
    <name type="scientific">Peltaster fructicola</name>
    <dbReference type="NCBI Taxonomy" id="286661"/>
    <lineage>
        <taxon>Eukaryota</taxon>
        <taxon>Fungi</taxon>
        <taxon>Dikarya</taxon>
        <taxon>Ascomycota</taxon>
        <taxon>Pezizomycotina</taxon>
        <taxon>Dothideomycetes</taxon>
        <taxon>Dothideomycetes incertae sedis</taxon>
        <taxon>Peltaster</taxon>
    </lineage>
</organism>
<sequence length="358" mass="40009">MLHAEEPSTEFTPDEYPPFPDDASFPTFDLETIDLKRLVQHDEAEQRRVFEACKTRGFFYLDLAGCESGEAILHGADNICRVAERFFALPVDEKSKYKILPGCLDGYKCVGATRTDKSGTPDTAEFFNIAKNDFILPEGAKMSRDWPELIVREQPLFNTYMRAAHSTGMLIMDILMQNLGIAPEELRSRHRLEKPAGDIIRLTRGPPRKDAAMPEVQTPSHTDFGTITVLMNWLGGLQISSASARTAGDHEPDISGKWLWVKPKKGCAIINLGDASVKFTNGALCSGRHRVLPAPGEQGKWPRYSIVYFVRPENDCILQRLDGEGVPPLRDGEEDEAVTAKDWIVRQASKLGQQFTDN</sequence>
<dbReference type="GO" id="GO:0016491">
    <property type="term" value="F:oxidoreductase activity"/>
    <property type="evidence" value="ECO:0007669"/>
    <property type="project" value="UniProtKB-KW"/>
</dbReference>
<dbReference type="OrthoDB" id="288590at2759"/>
<keyword evidence="2" id="KW-0408">Iron</keyword>
<feature type="domain" description="Fe2OG dioxygenase" evidence="4">
    <location>
        <begin position="195"/>
        <end position="312"/>
    </location>
</feature>
<feature type="region of interest" description="Disordered" evidence="3">
    <location>
        <begin position="1"/>
        <end position="20"/>
    </location>
</feature>
<dbReference type="Pfam" id="PF03171">
    <property type="entry name" value="2OG-FeII_Oxy"/>
    <property type="match status" value="1"/>
</dbReference>
<dbReference type="PANTHER" id="PTHR47990">
    <property type="entry name" value="2-OXOGLUTARATE (2OG) AND FE(II)-DEPENDENT OXYGENASE SUPERFAMILY PROTEIN-RELATED"/>
    <property type="match status" value="1"/>
</dbReference>
<evidence type="ECO:0000256" key="3">
    <source>
        <dbReference type="SAM" id="MobiDB-lite"/>
    </source>
</evidence>
<keyword evidence="2" id="KW-0479">Metal-binding</keyword>
<name>A0A6H0Y4H0_9PEZI</name>
<evidence type="ECO:0000256" key="1">
    <source>
        <dbReference type="ARBA" id="ARBA00008056"/>
    </source>
</evidence>
<proteinExistence type="inferred from homology"/>
<dbReference type="Gene3D" id="2.60.120.330">
    <property type="entry name" value="B-lactam Antibiotic, Isopenicillin N Synthase, Chain"/>
    <property type="match status" value="1"/>
</dbReference>
<dbReference type="EMBL" id="CP051143">
    <property type="protein sequence ID" value="QIX01893.1"/>
    <property type="molecule type" value="Genomic_DNA"/>
</dbReference>
<dbReference type="InterPro" id="IPR005123">
    <property type="entry name" value="Oxoglu/Fe-dep_dioxygenase_dom"/>
</dbReference>
<evidence type="ECO:0000259" key="4">
    <source>
        <dbReference type="PROSITE" id="PS51471"/>
    </source>
</evidence>
<dbReference type="Pfam" id="PF14226">
    <property type="entry name" value="DIOX_N"/>
    <property type="match status" value="1"/>
</dbReference>
<dbReference type="InterPro" id="IPR027443">
    <property type="entry name" value="IPNS-like_sf"/>
</dbReference>
<dbReference type="GO" id="GO:0046872">
    <property type="term" value="F:metal ion binding"/>
    <property type="evidence" value="ECO:0007669"/>
    <property type="project" value="UniProtKB-KW"/>
</dbReference>
<keyword evidence="6" id="KW-1185">Reference proteome</keyword>
<comment type="similarity">
    <text evidence="1 2">Belongs to the iron/ascorbate-dependent oxidoreductase family.</text>
</comment>
<protein>
    <recommendedName>
        <fullName evidence="4">Fe2OG dioxygenase domain-containing protein</fullName>
    </recommendedName>
</protein>
<dbReference type="InterPro" id="IPR044861">
    <property type="entry name" value="IPNS-like_FE2OG_OXY"/>
</dbReference>
<evidence type="ECO:0000313" key="5">
    <source>
        <dbReference type="EMBL" id="QIX01893.1"/>
    </source>
</evidence>
<dbReference type="GO" id="GO:0044283">
    <property type="term" value="P:small molecule biosynthetic process"/>
    <property type="evidence" value="ECO:0007669"/>
    <property type="project" value="UniProtKB-ARBA"/>
</dbReference>
<evidence type="ECO:0000256" key="2">
    <source>
        <dbReference type="RuleBase" id="RU003682"/>
    </source>
</evidence>
<evidence type="ECO:0000313" key="6">
    <source>
        <dbReference type="Proteomes" id="UP000503462"/>
    </source>
</evidence>
<keyword evidence="2" id="KW-0560">Oxidoreductase</keyword>
<accession>A0A6H0Y4H0</accession>
<dbReference type="InterPro" id="IPR026992">
    <property type="entry name" value="DIOX_N"/>
</dbReference>
<dbReference type="PROSITE" id="PS51471">
    <property type="entry name" value="FE2OG_OXY"/>
    <property type="match status" value="1"/>
</dbReference>
<dbReference type="InterPro" id="IPR050231">
    <property type="entry name" value="Iron_ascorbate_oxido_reductase"/>
</dbReference>
<dbReference type="AlphaFoldDB" id="A0A6H0Y4H0"/>
<dbReference type="Proteomes" id="UP000503462">
    <property type="component" value="Chromosome 5"/>
</dbReference>
<gene>
    <name evidence="5" type="ORF">AMS68_007410</name>
</gene>